<protein>
    <submittedName>
        <fullName evidence="2">Uncharacterized protein</fullName>
    </submittedName>
</protein>
<accession>A0A1G9WAD0</accession>
<reference evidence="1 4" key="1">
    <citation type="submission" date="2015-01" db="EMBL/GenBank/DDBJ databases">
        <title>Genome Sequence of Pseudomonas antarctica CMS 35.</title>
        <authorList>
            <person name="Voget S."/>
            <person name="Chow J."/>
            <person name="Daniel R."/>
            <person name="Streit W."/>
        </authorList>
    </citation>
    <scope>NUCLEOTIDE SEQUENCE [LARGE SCALE GENOMIC DNA]</scope>
    <source>
        <strain evidence="1 4">CMS 35</strain>
    </source>
</reference>
<gene>
    <name evidence="1" type="ORF">PSAN_17100</name>
    <name evidence="2" type="ORF">SAMN04490179_1061</name>
</gene>
<evidence type="ECO:0000313" key="2">
    <source>
        <dbReference type="EMBL" id="SDM81518.1"/>
    </source>
</evidence>
<dbReference type="OrthoDB" id="6994311at2"/>
<dbReference type="Proteomes" id="UP000748067">
    <property type="component" value="Unassembled WGS sequence"/>
</dbReference>
<keyword evidence="4" id="KW-1185">Reference proteome</keyword>
<evidence type="ECO:0000313" key="3">
    <source>
        <dbReference type="Proteomes" id="UP000182470"/>
    </source>
</evidence>
<dbReference type="EMBL" id="LT629704">
    <property type="protein sequence ID" value="SDM81518.1"/>
    <property type="molecule type" value="Genomic_DNA"/>
</dbReference>
<proteinExistence type="predicted"/>
<dbReference type="Proteomes" id="UP000182470">
    <property type="component" value="Chromosome I"/>
</dbReference>
<reference evidence="2 3" key="2">
    <citation type="submission" date="2016-10" db="EMBL/GenBank/DDBJ databases">
        <authorList>
            <person name="de Groot N.N."/>
        </authorList>
    </citation>
    <scope>NUCLEOTIDE SEQUENCE [LARGE SCALE GENOMIC DNA]</scope>
    <source>
        <strain evidence="2 3">BS2772</strain>
    </source>
</reference>
<name>A0A1G9WAD0_9PSED</name>
<dbReference type="AlphaFoldDB" id="A0A1G9WAD0"/>
<evidence type="ECO:0000313" key="4">
    <source>
        <dbReference type="Proteomes" id="UP000748067"/>
    </source>
</evidence>
<sequence>MRYLKATAQDRSGNGMADTVILHFYERHSAGVDELVHEAVAVDMDADEVVDFQFAGDINGDGKSDVLDSWLLKAFANTFLKLNWFNDGERWRRTLAIVAIQNEAKDPPSGVQLNFLDRRSPLRKPILAYQAAGDDADDNGVLESFSATDVDRNGVADKTDKALIRSMCNTFLALKWYDQARPTVSERKPGVDQCVI</sequence>
<dbReference type="RefSeq" id="WP_083356268.1">
    <property type="nucleotide sequence ID" value="NZ_JBJGXR010000018.1"/>
</dbReference>
<dbReference type="EMBL" id="JXDI01000001">
    <property type="protein sequence ID" value="KAF2409305.1"/>
    <property type="molecule type" value="Genomic_DNA"/>
</dbReference>
<organism evidence="2 3">
    <name type="scientific">Pseudomonas antarctica</name>
    <dbReference type="NCBI Taxonomy" id="219572"/>
    <lineage>
        <taxon>Bacteria</taxon>
        <taxon>Pseudomonadati</taxon>
        <taxon>Pseudomonadota</taxon>
        <taxon>Gammaproteobacteria</taxon>
        <taxon>Pseudomonadales</taxon>
        <taxon>Pseudomonadaceae</taxon>
        <taxon>Pseudomonas</taxon>
    </lineage>
</organism>
<evidence type="ECO:0000313" key="1">
    <source>
        <dbReference type="EMBL" id="KAF2409305.1"/>
    </source>
</evidence>